<sequence length="193" mass="19560">MNIGFKIATVALSVALSTVSVKADVVSDIAGTLGLVGKVTAVTGGKNSFYSTQDTAQSFVAALTGIWNSSYSGYKTSFDAIVAAVDTYGQTNNDTKHGGVYTKISGSGSSLELFSSSNDASWNISLLFNTSAKSLAYDGGTVNTTTLTVDKVSGSLSAPGPIAGAGLPALMALLGGAFVLRRRKVVSESPALG</sequence>
<keyword evidence="1" id="KW-0732">Signal</keyword>
<name>A0A212Q099_RHOAC</name>
<accession>A0A212Q099</accession>
<dbReference type="RefSeq" id="WP_111390680.1">
    <property type="nucleotide sequence ID" value="NZ_FYDG01000001.1"/>
</dbReference>
<proteinExistence type="predicted"/>
<dbReference type="EMBL" id="FYDG01000001">
    <property type="protein sequence ID" value="SNB52618.1"/>
    <property type="molecule type" value="Genomic_DNA"/>
</dbReference>
<feature type="chain" id="PRO_5012307173" description="VPLPA-CTERM protein sorting domain-containing protein" evidence="1">
    <location>
        <begin position="24"/>
        <end position="193"/>
    </location>
</feature>
<dbReference type="AlphaFoldDB" id="A0A212Q099"/>
<reference evidence="3" key="1">
    <citation type="submission" date="2017-06" db="EMBL/GenBank/DDBJ databases">
        <authorList>
            <person name="Varghese N."/>
            <person name="Submissions S."/>
        </authorList>
    </citation>
    <scope>NUCLEOTIDE SEQUENCE [LARGE SCALE GENOMIC DNA]</scope>
    <source>
        <strain evidence="3">DSM 137</strain>
    </source>
</reference>
<protein>
    <recommendedName>
        <fullName evidence="4">VPLPA-CTERM protein sorting domain-containing protein</fullName>
    </recommendedName>
</protein>
<feature type="signal peptide" evidence="1">
    <location>
        <begin position="1"/>
        <end position="23"/>
    </location>
</feature>
<evidence type="ECO:0008006" key="4">
    <source>
        <dbReference type="Google" id="ProtNLM"/>
    </source>
</evidence>
<evidence type="ECO:0000256" key="1">
    <source>
        <dbReference type="SAM" id="SignalP"/>
    </source>
</evidence>
<organism evidence="2 3">
    <name type="scientific">Rhodoblastus acidophilus</name>
    <name type="common">Rhodopseudomonas acidophila</name>
    <dbReference type="NCBI Taxonomy" id="1074"/>
    <lineage>
        <taxon>Bacteria</taxon>
        <taxon>Pseudomonadati</taxon>
        <taxon>Pseudomonadota</taxon>
        <taxon>Alphaproteobacteria</taxon>
        <taxon>Hyphomicrobiales</taxon>
        <taxon>Rhodoblastaceae</taxon>
        <taxon>Rhodoblastus</taxon>
    </lineage>
</organism>
<evidence type="ECO:0000313" key="3">
    <source>
        <dbReference type="Proteomes" id="UP000198418"/>
    </source>
</evidence>
<keyword evidence="3" id="KW-1185">Reference proteome</keyword>
<dbReference type="Proteomes" id="UP000198418">
    <property type="component" value="Unassembled WGS sequence"/>
</dbReference>
<evidence type="ECO:0000313" key="2">
    <source>
        <dbReference type="EMBL" id="SNB52618.1"/>
    </source>
</evidence>
<gene>
    <name evidence="2" type="ORF">SAMN06265338_101293</name>
</gene>